<organism evidence="3 4">
    <name type="scientific">Aspergillus nanangensis</name>
    <dbReference type="NCBI Taxonomy" id="2582783"/>
    <lineage>
        <taxon>Eukaryota</taxon>
        <taxon>Fungi</taxon>
        <taxon>Dikarya</taxon>
        <taxon>Ascomycota</taxon>
        <taxon>Pezizomycotina</taxon>
        <taxon>Eurotiomycetes</taxon>
        <taxon>Eurotiomycetidae</taxon>
        <taxon>Eurotiales</taxon>
        <taxon>Aspergillaceae</taxon>
        <taxon>Aspergillus</taxon>
        <taxon>Aspergillus subgen. Circumdati</taxon>
    </lineage>
</organism>
<accession>A0AAD4CJ63</accession>
<dbReference type="InterPro" id="IPR051091">
    <property type="entry name" value="O-Glucosyltr/Glycosyltrsf_90"/>
</dbReference>
<evidence type="ECO:0000256" key="1">
    <source>
        <dbReference type="SAM" id="Phobius"/>
    </source>
</evidence>
<dbReference type="PANTHER" id="PTHR12203">
    <property type="entry name" value="KDEL LYS-ASP-GLU-LEU CONTAINING - RELATED"/>
    <property type="match status" value="1"/>
</dbReference>
<dbReference type="Proteomes" id="UP001194746">
    <property type="component" value="Unassembled WGS sequence"/>
</dbReference>
<keyword evidence="1" id="KW-0812">Transmembrane</keyword>
<evidence type="ECO:0000259" key="2">
    <source>
        <dbReference type="SMART" id="SM00672"/>
    </source>
</evidence>
<feature type="transmembrane region" description="Helical" evidence="1">
    <location>
        <begin position="531"/>
        <end position="564"/>
    </location>
</feature>
<reference evidence="3" key="1">
    <citation type="journal article" date="2019" name="Beilstein J. Org. Chem.">
        <title>Nanangenines: drimane sesquiterpenoids as the dominant metabolite cohort of a novel Australian fungus, Aspergillus nanangensis.</title>
        <authorList>
            <person name="Lacey H.J."/>
            <person name="Gilchrist C.L.M."/>
            <person name="Crombie A."/>
            <person name="Kalaitzis J.A."/>
            <person name="Vuong D."/>
            <person name="Rutledge P.J."/>
            <person name="Turner P."/>
            <person name="Pitt J.I."/>
            <person name="Lacey E."/>
            <person name="Chooi Y.H."/>
            <person name="Piggott A.M."/>
        </authorList>
    </citation>
    <scope>NUCLEOTIDE SEQUENCE</scope>
    <source>
        <strain evidence="3">MST-FP2251</strain>
    </source>
</reference>
<dbReference type="EMBL" id="VCAU01000075">
    <property type="protein sequence ID" value="KAF9886562.1"/>
    <property type="molecule type" value="Genomic_DNA"/>
</dbReference>
<evidence type="ECO:0000313" key="4">
    <source>
        <dbReference type="Proteomes" id="UP001194746"/>
    </source>
</evidence>
<keyword evidence="1" id="KW-0472">Membrane</keyword>
<gene>
    <name evidence="3" type="ORF">FE257_011334</name>
</gene>
<evidence type="ECO:0000313" key="3">
    <source>
        <dbReference type="EMBL" id="KAF9886562.1"/>
    </source>
</evidence>
<dbReference type="AlphaFoldDB" id="A0AAD4CJ63"/>
<feature type="domain" description="Glycosyl transferase CAP10" evidence="2">
    <location>
        <begin position="166"/>
        <end position="405"/>
    </location>
</feature>
<sequence length="584" mass="65656">MRWTQSISTWARFLVTGALLSLSLLAFLVYNGHFSTNAAAYIRKPVSTEDTTQHSAQSCSSNSTAEWIFEVERDGDNHGLSEAQCRSAFPLLFTELEKTSDARKDNPITYNELEELPVEDGMVRAIIDKGELYIVDFGAMPVTFSRGKATLHSLHRALASFPASASLPPIEFIFTTEDYSNPTTSPIWSYSKRDEDTSIWLMPDFGYWSWPEVHIGPYKAIRQRIATVDDSLPFAQKKKQLLWRGAVAPNPDIRGSLLTHTQGRSWASVLAIDWGDAQNLQFNFLPMEDHCRYMFVAHTEGRSFSGRGKYLLNCRSVMVSHRLVWREAHHAAMIQAGPDANFVEVERDFGDLDRKIEFLIDHPEVAERIADNAVKTFRDRYLTPAAESCYWRELVRRYALACEFEPVLVKEDGEFRGTPFETSYSSVLRKSFVPLPYICFSPVSLENVALLIQQVDNKVIFVLRAIFENVSGSKPVTVALVSLMVVLNVVSNAAYIGATVRLIHGFAETGSVPCSSWLAQYYFKYQTPTHVLYLLFVANILLPLLQFASSAILATMVGAAVVLFTMEETATVRDANEVDIKKSA</sequence>
<dbReference type="InterPro" id="IPR006598">
    <property type="entry name" value="CAP10"/>
</dbReference>
<comment type="caution">
    <text evidence="3">The sequence shown here is derived from an EMBL/GenBank/DDBJ whole genome shotgun (WGS) entry which is preliminary data.</text>
</comment>
<reference evidence="3" key="2">
    <citation type="submission" date="2020-02" db="EMBL/GenBank/DDBJ databases">
        <authorList>
            <person name="Gilchrist C.L.M."/>
            <person name="Chooi Y.-H."/>
        </authorList>
    </citation>
    <scope>NUCLEOTIDE SEQUENCE</scope>
    <source>
        <strain evidence="3">MST-FP2251</strain>
    </source>
</reference>
<dbReference type="SMART" id="SM00672">
    <property type="entry name" value="CAP10"/>
    <property type="match status" value="1"/>
</dbReference>
<dbReference type="PANTHER" id="PTHR12203:SF112">
    <property type="entry name" value="DUF821 DOMAIN PROTEIN (AFU_ORTHOLOGUE AFUA_2G14740)"/>
    <property type="match status" value="1"/>
</dbReference>
<proteinExistence type="predicted"/>
<keyword evidence="4" id="KW-1185">Reference proteome</keyword>
<dbReference type="Pfam" id="PF05686">
    <property type="entry name" value="Glyco_transf_90"/>
    <property type="match status" value="1"/>
</dbReference>
<keyword evidence="1" id="KW-1133">Transmembrane helix</keyword>
<protein>
    <recommendedName>
        <fullName evidence="2">Glycosyl transferase CAP10 domain-containing protein</fullName>
    </recommendedName>
</protein>
<name>A0AAD4CJ63_ASPNN</name>